<organism evidence="3 4">
    <name type="scientific">Ustilago trichophora</name>
    <dbReference type="NCBI Taxonomy" id="86804"/>
    <lineage>
        <taxon>Eukaryota</taxon>
        <taxon>Fungi</taxon>
        <taxon>Dikarya</taxon>
        <taxon>Basidiomycota</taxon>
        <taxon>Ustilaginomycotina</taxon>
        <taxon>Ustilaginomycetes</taxon>
        <taxon>Ustilaginales</taxon>
        <taxon>Ustilaginaceae</taxon>
        <taxon>Ustilago</taxon>
    </lineage>
</organism>
<evidence type="ECO:0000313" key="3">
    <source>
        <dbReference type="EMBL" id="SPO27333.1"/>
    </source>
</evidence>
<protein>
    <submittedName>
        <fullName evidence="3">Related to membrane protein Dik6</fullName>
    </submittedName>
</protein>
<keyword evidence="4" id="KW-1185">Reference proteome</keyword>
<name>A0A5C3E9H0_9BASI</name>
<dbReference type="Proteomes" id="UP000324022">
    <property type="component" value="Unassembled WGS sequence"/>
</dbReference>
<keyword evidence="2" id="KW-0812">Transmembrane</keyword>
<evidence type="ECO:0000313" key="4">
    <source>
        <dbReference type="Proteomes" id="UP000324022"/>
    </source>
</evidence>
<feature type="transmembrane region" description="Helical" evidence="2">
    <location>
        <begin position="46"/>
        <end position="69"/>
    </location>
</feature>
<feature type="transmembrane region" description="Helical" evidence="2">
    <location>
        <begin position="301"/>
        <end position="323"/>
    </location>
</feature>
<feature type="transmembrane region" description="Helical" evidence="2">
    <location>
        <begin position="335"/>
        <end position="358"/>
    </location>
</feature>
<feature type="transmembrane region" description="Helical" evidence="2">
    <location>
        <begin position="208"/>
        <end position="235"/>
    </location>
</feature>
<evidence type="ECO:0000256" key="1">
    <source>
        <dbReference type="SAM" id="MobiDB-lite"/>
    </source>
</evidence>
<reference evidence="3 4" key="1">
    <citation type="submission" date="2018-03" db="EMBL/GenBank/DDBJ databases">
        <authorList>
            <person name="Guldener U."/>
        </authorList>
    </citation>
    <scope>NUCLEOTIDE SEQUENCE [LARGE SCALE GENOMIC DNA]</scope>
    <source>
        <strain evidence="3 4">NBRC100155</strain>
    </source>
</reference>
<proteinExistence type="predicted"/>
<accession>A0A5C3E9H0</accession>
<feature type="region of interest" description="Disordered" evidence="1">
    <location>
        <begin position="475"/>
        <end position="504"/>
    </location>
</feature>
<keyword evidence="2" id="KW-1133">Transmembrane helix</keyword>
<sequence>MFYNVPMRMMRPITPEELHFPYPMETNAQLIDFAKFMVRPTLSKPVQVFMIIDIIQCVITFIGCAHVVVKKGRMRDVKIFTLRKSAYGTFIVPNAVWATSRSTGILQCPRSPISNLSGHAKPGKMHLPIPHSATLMNTFIIIVGLAMVGWNVAITSLNGHQRNLTRIRSRSVDEIFLLPSHTQAFLDAVPTQEMLTLVKLYWCDTMNVFRWCCVALGSFVVLVIMIIVLLALWSIPNHLFLVDKLCSIFPDSIPEKKEHRSAWDNLVMLWRIGWPKNLKGIHYAAFKRTWMMTMIGHSQSLLLLGGVVSFIFPPIFLFLVPWTNAYTGRSSDHQIMFMITYVISVAFLLAGWVTGLSATLTFDEIFRAVSGLGNEQNCQQSQVSSETHISSLPQHSRAINRKFFGATIVPPSPTTFDETLSPVLLRPMPSFTLSSTSSETTLAYCDEKSHHPQRNNTNKVLITTETSIHMDHQDLETTFSGPDSIPTYPHPYNSKRSPSTNRRR</sequence>
<feature type="compositionally biased region" description="Polar residues" evidence="1">
    <location>
        <begin position="494"/>
        <end position="504"/>
    </location>
</feature>
<keyword evidence="2" id="KW-0472">Membrane</keyword>
<evidence type="ECO:0000256" key="2">
    <source>
        <dbReference type="SAM" id="Phobius"/>
    </source>
</evidence>
<feature type="transmembrane region" description="Helical" evidence="2">
    <location>
        <begin position="134"/>
        <end position="154"/>
    </location>
</feature>
<gene>
    <name evidence="3" type="ORF">UTRI_10449</name>
</gene>
<dbReference type="AlphaFoldDB" id="A0A5C3E9H0"/>
<dbReference type="OrthoDB" id="2545209at2759"/>
<dbReference type="EMBL" id="OOIN01000017">
    <property type="protein sequence ID" value="SPO27333.1"/>
    <property type="molecule type" value="Genomic_DNA"/>
</dbReference>